<sequence>MQAGYSALEIANGTGSSFGTGSVATSNLSQVQTLQTELNATQTDRGTLVSLPGDVLFDFDKATIRADARGTLDKLAELVKAQNPPSVSIEGHTDAKGDDAYNKRLSEGRAQAVRDYLVEQRQVDAAILTAIGLGELRPTAPNANPTGGDDPDGRQKNRRVEIVLANNAAAPAAAQQ</sequence>
<dbReference type="InterPro" id="IPR036737">
    <property type="entry name" value="OmpA-like_sf"/>
</dbReference>
<keyword evidence="8" id="KW-1185">Reference proteome</keyword>
<reference evidence="7" key="1">
    <citation type="submission" date="2022-07" db="EMBL/GenBank/DDBJ databases">
        <title>Sphingomonas sp. nov., a novel bacterium isolated from the north slope of the Mount Everest.</title>
        <authorList>
            <person name="Cui X."/>
            <person name="Liu Y."/>
        </authorList>
    </citation>
    <scope>NUCLEOTIDE SEQUENCE</scope>
    <source>
        <strain evidence="7">S5-59</strain>
    </source>
</reference>
<dbReference type="PANTHER" id="PTHR30329">
    <property type="entry name" value="STATOR ELEMENT OF FLAGELLAR MOTOR COMPLEX"/>
    <property type="match status" value="1"/>
</dbReference>
<dbReference type="RefSeq" id="WP_256506737.1">
    <property type="nucleotide sequence ID" value="NZ_CP101740.1"/>
</dbReference>
<feature type="compositionally biased region" description="Basic and acidic residues" evidence="5">
    <location>
        <begin position="151"/>
        <end position="160"/>
    </location>
</feature>
<evidence type="ECO:0000256" key="5">
    <source>
        <dbReference type="SAM" id="MobiDB-lite"/>
    </source>
</evidence>
<evidence type="ECO:0000256" key="4">
    <source>
        <dbReference type="PROSITE-ProRule" id="PRU00473"/>
    </source>
</evidence>
<dbReference type="Proteomes" id="UP001058533">
    <property type="component" value="Chromosome"/>
</dbReference>
<dbReference type="InterPro" id="IPR006664">
    <property type="entry name" value="OMP_bac"/>
</dbReference>
<dbReference type="Pfam" id="PF00691">
    <property type="entry name" value="OmpA"/>
    <property type="match status" value="1"/>
</dbReference>
<dbReference type="PRINTS" id="PR01021">
    <property type="entry name" value="OMPADOMAIN"/>
</dbReference>
<dbReference type="PROSITE" id="PS51123">
    <property type="entry name" value="OMPA_2"/>
    <property type="match status" value="1"/>
</dbReference>
<proteinExistence type="predicted"/>
<dbReference type="Gene3D" id="3.30.1330.60">
    <property type="entry name" value="OmpA-like domain"/>
    <property type="match status" value="1"/>
</dbReference>
<dbReference type="InterPro" id="IPR050330">
    <property type="entry name" value="Bact_OuterMem_StrucFunc"/>
</dbReference>
<organism evidence="7 8">
    <name type="scientific">Sphingomonas qomolangmaensis</name>
    <dbReference type="NCBI Taxonomy" id="2918765"/>
    <lineage>
        <taxon>Bacteria</taxon>
        <taxon>Pseudomonadati</taxon>
        <taxon>Pseudomonadota</taxon>
        <taxon>Alphaproteobacteria</taxon>
        <taxon>Sphingomonadales</taxon>
        <taxon>Sphingomonadaceae</taxon>
        <taxon>Sphingomonas</taxon>
    </lineage>
</organism>
<evidence type="ECO:0000313" key="7">
    <source>
        <dbReference type="EMBL" id="UUL82883.1"/>
    </source>
</evidence>
<evidence type="ECO:0000256" key="1">
    <source>
        <dbReference type="ARBA" id="ARBA00004442"/>
    </source>
</evidence>
<feature type="domain" description="OmpA-like" evidence="6">
    <location>
        <begin position="44"/>
        <end position="168"/>
    </location>
</feature>
<dbReference type="CDD" id="cd07185">
    <property type="entry name" value="OmpA_C-like"/>
    <property type="match status" value="1"/>
</dbReference>
<keyword evidence="3" id="KW-0998">Cell outer membrane</keyword>
<accession>A0ABY5LA12</accession>
<evidence type="ECO:0000256" key="2">
    <source>
        <dbReference type="ARBA" id="ARBA00023136"/>
    </source>
</evidence>
<dbReference type="PANTHER" id="PTHR30329:SF21">
    <property type="entry name" value="LIPOPROTEIN YIAD-RELATED"/>
    <property type="match status" value="1"/>
</dbReference>
<feature type="region of interest" description="Disordered" evidence="5">
    <location>
        <begin position="136"/>
        <end position="160"/>
    </location>
</feature>
<dbReference type="InterPro" id="IPR006665">
    <property type="entry name" value="OmpA-like"/>
</dbReference>
<evidence type="ECO:0000313" key="8">
    <source>
        <dbReference type="Proteomes" id="UP001058533"/>
    </source>
</evidence>
<protein>
    <submittedName>
        <fullName evidence="7">OmpA family protein</fullName>
    </submittedName>
</protein>
<evidence type="ECO:0000259" key="6">
    <source>
        <dbReference type="PROSITE" id="PS51123"/>
    </source>
</evidence>
<comment type="subcellular location">
    <subcellularLocation>
        <location evidence="1">Cell outer membrane</location>
    </subcellularLocation>
</comment>
<evidence type="ECO:0000256" key="3">
    <source>
        <dbReference type="ARBA" id="ARBA00023237"/>
    </source>
</evidence>
<dbReference type="SUPFAM" id="SSF103088">
    <property type="entry name" value="OmpA-like"/>
    <property type="match status" value="1"/>
</dbReference>
<name>A0ABY5LA12_9SPHN</name>
<gene>
    <name evidence="7" type="ORF">NMP03_01185</name>
</gene>
<dbReference type="EMBL" id="CP101740">
    <property type="protein sequence ID" value="UUL82883.1"/>
    <property type="molecule type" value="Genomic_DNA"/>
</dbReference>
<keyword evidence="2 4" id="KW-0472">Membrane</keyword>